<evidence type="ECO:0000313" key="2">
    <source>
        <dbReference type="EMBL" id="KAK8850611.1"/>
    </source>
</evidence>
<reference evidence="2 3" key="1">
    <citation type="journal article" date="2024" name="bioRxiv">
        <title>Comparative genomics of Cryptococcus and Kwoniella reveals pathogenesis evolution and contrasting karyotype dynamics via intercentromeric recombination or chromosome fusion.</title>
        <authorList>
            <person name="Coelho M.A."/>
            <person name="David-Palma M."/>
            <person name="Shea T."/>
            <person name="Bowers K."/>
            <person name="McGinley-Smith S."/>
            <person name="Mohammad A.W."/>
            <person name="Gnirke A."/>
            <person name="Yurkov A.M."/>
            <person name="Nowrousian M."/>
            <person name="Sun S."/>
            <person name="Cuomo C.A."/>
            <person name="Heitman J."/>
        </authorList>
    </citation>
    <scope>NUCLEOTIDE SEQUENCE [LARGE SCALE GENOMIC DNA]</scope>
    <source>
        <strain evidence="2 3">CBS 13917</strain>
    </source>
</reference>
<dbReference type="EMBL" id="JBCAWK010000008">
    <property type="protein sequence ID" value="KAK8850611.1"/>
    <property type="molecule type" value="Genomic_DNA"/>
</dbReference>
<organism evidence="2 3">
    <name type="scientific">Kwoniella newhampshirensis</name>
    <dbReference type="NCBI Taxonomy" id="1651941"/>
    <lineage>
        <taxon>Eukaryota</taxon>
        <taxon>Fungi</taxon>
        <taxon>Dikarya</taxon>
        <taxon>Basidiomycota</taxon>
        <taxon>Agaricomycotina</taxon>
        <taxon>Tremellomycetes</taxon>
        <taxon>Tremellales</taxon>
        <taxon>Cryptococcaceae</taxon>
        <taxon>Kwoniella</taxon>
    </lineage>
</organism>
<dbReference type="PANTHER" id="PTHR35519">
    <property type="entry name" value="MEMBRANE PROTEINS"/>
    <property type="match status" value="1"/>
</dbReference>
<dbReference type="PANTHER" id="PTHR35519:SF2">
    <property type="entry name" value="PH DOMAIN PROTEIN"/>
    <property type="match status" value="1"/>
</dbReference>
<dbReference type="Pfam" id="PF13430">
    <property type="entry name" value="DUF4112"/>
    <property type="match status" value="1"/>
</dbReference>
<evidence type="ECO:0000256" key="1">
    <source>
        <dbReference type="SAM" id="MobiDB-lite"/>
    </source>
</evidence>
<dbReference type="GeneID" id="92181788"/>
<protein>
    <submittedName>
        <fullName evidence="2">Uncharacterized protein</fullName>
    </submittedName>
</protein>
<dbReference type="AlphaFoldDB" id="A0AAW0YKG1"/>
<gene>
    <name evidence="2" type="ORF">IAR55_004530</name>
</gene>
<feature type="region of interest" description="Disordered" evidence="1">
    <location>
        <begin position="197"/>
        <end position="258"/>
    </location>
</feature>
<dbReference type="InterPro" id="IPR025187">
    <property type="entry name" value="DUF4112"/>
</dbReference>
<dbReference type="Proteomes" id="UP001388673">
    <property type="component" value="Unassembled WGS sequence"/>
</dbReference>
<keyword evidence="3" id="KW-1185">Reference proteome</keyword>
<accession>A0AAW0YKG1</accession>
<evidence type="ECO:0000313" key="3">
    <source>
        <dbReference type="Proteomes" id="UP001388673"/>
    </source>
</evidence>
<proteinExistence type="predicted"/>
<comment type="caution">
    <text evidence="2">The sequence shown here is derived from an EMBL/GenBank/DDBJ whole genome shotgun (WGS) entry which is preliminary data.</text>
</comment>
<name>A0AAW0YKG1_9TREE</name>
<dbReference type="RefSeq" id="XP_066802042.1">
    <property type="nucleotide sequence ID" value="XM_066947628.1"/>
</dbReference>
<feature type="compositionally biased region" description="Gly residues" evidence="1">
    <location>
        <begin position="209"/>
        <end position="227"/>
    </location>
</feature>
<dbReference type="KEGG" id="kne:92181788"/>
<sequence>MTSLAAKAVTKVLKGRVAQQAPADPHYEFVVDSRGKEKRHVRPVPPGLSKRDQKALKKIRKRAHYLDKGMNLCGFRVGWTFFIGIIPGLGDVADASLNYCLVVRPSKKLDIPQSLLTKMLVNNAISAGLGLVPIAGDIALAAWKANTRNAHLLEAYLVIRGEEFLASQRQGHSTITHADAAAHGVSPDALRDQFGPGSGMTDHEEHHVGNGGAVRVGGAGEGGGKGWFGTKNKSQPPGSGYGSVATTTPAGLGVNTAR</sequence>